<feature type="binding site" evidence="18">
    <location>
        <begin position="382"/>
        <end position="383"/>
    </location>
    <ligand>
        <name>acetyl-CoA</name>
        <dbReference type="ChEBI" id="CHEBI:57288"/>
    </ligand>
</feature>
<dbReference type="AlphaFoldDB" id="A0A0L6JNE4"/>
<dbReference type="SUPFAM" id="SSF53448">
    <property type="entry name" value="Nucleotide-diphospho-sugar transferases"/>
    <property type="match status" value="1"/>
</dbReference>
<feature type="binding site" evidence="18">
    <location>
        <position position="362"/>
    </location>
    <ligand>
        <name>UDP-N-acetyl-alpha-D-glucosamine</name>
        <dbReference type="ChEBI" id="CHEBI:57705"/>
    </ligand>
</feature>
<dbReference type="CDD" id="cd03353">
    <property type="entry name" value="LbH_GlmU_C"/>
    <property type="match status" value="1"/>
</dbReference>
<dbReference type="Gene3D" id="3.90.550.10">
    <property type="entry name" value="Spore Coat Polysaccharide Biosynthesis Protein SpsA, Chain A"/>
    <property type="match status" value="1"/>
</dbReference>
<gene>
    <name evidence="18" type="primary">glmU</name>
    <name evidence="20" type="ORF">Bccel_2594</name>
</gene>
<keyword evidence="8 18" id="KW-0677">Repeat</keyword>
<reference evidence="21" key="1">
    <citation type="submission" date="2015-07" db="EMBL/GenBank/DDBJ databases">
        <title>Near-Complete Genome Sequence of the Cellulolytic Bacterium Bacteroides (Pseudobacteroides) cellulosolvens ATCC 35603.</title>
        <authorList>
            <person name="Dassa B."/>
            <person name="Utturkar S.M."/>
            <person name="Klingeman D.M."/>
            <person name="Hurt R.A."/>
            <person name="Keller M."/>
            <person name="Xu J."/>
            <person name="Reddy Y.H.K."/>
            <person name="Borovok I."/>
            <person name="Grinberg I.R."/>
            <person name="Lamed R."/>
            <person name="Zhivin O."/>
            <person name="Bayer E.A."/>
            <person name="Brown S.D."/>
        </authorList>
    </citation>
    <scope>NUCLEOTIDE SEQUENCE [LARGE SCALE GENOMIC DNA]</scope>
    <source>
        <strain evidence="21">DSM 2933</strain>
    </source>
</reference>
<feature type="active site" description="Proton acceptor" evidence="18">
    <location>
        <position position="359"/>
    </location>
</feature>
<dbReference type="SUPFAM" id="SSF51161">
    <property type="entry name" value="Trimeric LpxA-like enzymes"/>
    <property type="match status" value="1"/>
</dbReference>
<accession>A0A0L6JNE4</accession>
<evidence type="ECO:0000256" key="7">
    <source>
        <dbReference type="ARBA" id="ARBA00022723"/>
    </source>
</evidence>
<evidence type="ECO:0000256" key="17">
    <source>
        <dbReference type="ARBA" id="ARBA00049628"/>
    </source>
</evidence>
<comment type="function">
    <text evidence="17 18">Catalyzes the last two sequential reactions in the de novo biosynthetic pathway for UDP-N-acetylglucosamine (UDP-GlcNAc). The C-terminal domain catalyzes the transfer of acetyl group from acetyl coenzyme A to glucosamine-1-phosphate (GlcN-1-P) to produce N-acetylglucosamine-1-phosphate (GlcNAc-1-P), which is converted into UDP-GlcNAc by the transfer of uridine 5-monophosphate (from uridine 5-triphosphate), a reaction catalyzed by the N-terminal domain.</text>
</comment>
<dbReference type="GO" id="GO:0016020">
    <property type="term" value="C:membrane"/>
    <property type="evidence" value="ECO:0007669"/>
    <property type="project" value="GOC"/>
</dbReference>
<evidence type="ECO:0000313" key="20">
    <source>
        <dbReference type="EMBL" id="KNY27323.1"/>
    </source>
</evidence>
<dbReference type="InterPro" id="IPR005882">
    <property type="entry name" value="Bifunctional_GlmU"/>
</dbReference>
<dbReference type="NCBIfam" id="TIGR01173">
    <property type="entry name" value="glmU"/>
    <property type="match status" value="1"/>
</dbReference>
<dbReference type="EC" id="2.3.1.157" evidence="18"/>
<keyword evidence="5 18" id="KW-0808">Transferase</keyword>
<comment type="subunit">
    <text evidence="18">Homotrimer.</text>
</comment>
<dbReference type="PANTHER" id="PTHR43584:SF3">
    <property type="entry name" value="BIFUNCTIONAL PROTEIN GLMU"/>
    <property type="match status" value="1"/>
</dbReference>
<evidence type="ECO:0000256" key="1">
    <source>
        <dbReference type="ARBA" id="ARBA00004496"/>
    </source>
</evidence>
<evidence type="ECO:0000256" key="16">
    <source>
        <dbReference type="ARBA" id="ARBA00048493"/>
    </source>
</evidence>
<dbReference type="EC" id="2.7.7.23" evidence="18"/>
<keyword evidence="10 18" id="KW-0133">Cell shape</keyword>
<keyword evidence="13 18" id="KW-0012">Acyltransferase</keyword>
<dbReference type="InterPro" id="IPR001451">
    <property type="entry name" value="Hexapep"/>
</dbReference>
<comment type="subcellular location">
    <subcellularLocation>
        <location evidence="1 18">Cytoplasm</location>
    </subcellularLocation>
</comment>
<feature type="binding site" evidence="18">
    <location>
        <begin position="5"/>
        <end position="8"/>
    </location>
    <ligand>
        <name>UDP-N-acetyl-alpha-D-glucosamine</name>
        <dbReference type="ChEBI" id="CHEBI:57705"/>
    </ligand>
</feature>
<comment type="pathway">
    <text evidence="18">Nucleotide-sugar biosynthesis; UDP-N-acetyl-alpha-D-glucosamine biosynthesis; UDP-N-acetyl-alpha-D-glucosamine from N-acetyl-alpha-D-glucosamine 1-phosphate: step 1/1.</text>
</comment>
<comment type="caution">
    <text evidence="20">The sequence shown here is derived from an EMBL/GenBank/DDBJ whole genome shotgun (WGS) entry which is preliminary data.</text>
</comment>
<comment type="catalytic activity">
    <reaction evidence="16 18">
        <text>N-acetyl-alpha-D-glucosamine 1-phosphate + UTP + H(+) = UDP-N-acetyl-alpha-D-glucosamine + diphosphate</text>
        <dbReference type="Rhea" id="RHEA:13509"/>
        <dbReference type="ChEBI" id="CHEBI:15378"/>
        <dbReference type="ChEBI" id="CHEBI:33019"/>
        <dbReference type="ChEBI" id="CHEBI:46398"/>
        <dbReference type="ChEBI" id="CHEBI:57705"/>
        <dbReference type="ChEBI" id="CHEBI:57776"/>
        <dbReference type="EC" id="2.7.7.23"/>
    </reaction>
</comment>
<keyword evidence="9 18" id="KW-0460">Magnesium</keyword>
<feature type="region of interest" description="Pyrophosphorylase" evidence="18">
    <location>
        <begin position="1"/>
        <end position="226"/>
    </location>
</feature>
<dbReference type="GO" id="GO:0009252">
    <property type="term" value="P:peptidoglycan biosynthetic process"/>
    <property type="evidence" value="ECO:0007669"/>
    <property type="project" value="UniProtKB-UniRule"/>
</dbReference>
<dbReference type="GO" id="GO:0003977">
    <property type="term" value="F:UDP-N-acetylglucosamine diphosphorylase activity"/>
    <property type="evidence" value="ECO:0007669"/>
    <property type="project" value="UniProtKB-UniRule"/>
</dbReference>
<dbReference type="GO" id="GO:0071555">
    <property type="term" value="P:cell wall organization"/>
    <property type="evidence" value="ECO:0007669"/>
    <property type="project" value="UniProtKB-KW"/>
</dbReference>
<evidence type="ECO:0000256" key="2">
    <source>
        <dbReference type="ARBA" id="ARBA00007707"/>
    </source>
</evidence>
<dbReference type="InterPro" id="IPR025877">
    <property type="entry name" value="MobA-like_NTP_Trfase"/>
</dbReference>
<evidence type="ECO:0000256" key="11">
    <source>
        <dbReference type="ARBA" id="ARBA00022984"/>
    </source>
</evidence>
<feature type="binding site" evidence="18">
    <location>
        <position position="69"/>
    </location>
    <ligand>
        <name>UDP-N-acetyl-alpha-D-glucosamine</name>
        <dbReference type="ChEBI" id="CHEBI:57705"/>
    </ligand>
</feature>
<feature type="binding site" evidence="18">
    <location>
        <position position="19"/>
    </location>
    <ligand>
        <name>UDP-N-acetyl-alpha-D-glucosamine</name>
        <dbReference type="ChEBI" id="CHEBI:57705"/>
    </ligand>
</feature>
<dbReference type="InterPro" id="IPR029044">
    <property type="entry name" value="Nucleotide-diphossugar_trans"/>
</dbReference>
<dbReference type="eggNOG" id="COG1207">
    <property type="taxonomic scope" value="Bacteria"/>
</dbReference>
<dbReference type="PANTHER" id="PTHR43584">
    <property type="entry name" value="NUCLEOTIDYL TRANSFERASE"/>
    <property type="match status" value="1"/>
</dbReference>
<comment type="pathway">
    <text evidence="18">Nucleotide-sugar biosynthesis; UDP-N-acetyl-alpha-D-glucosamine biosynthesis; N-acetyl-alpha-D-glucosamine 1-phosphate from alpha-D-glucosamine 6-phosphate (route II): step 2/2.</text>
</comment>
<evidence type="ECO:0000313" key="21">
    <source>
        <dbReference type="Proteomes" id="UP000036923"/>
    </source>
</evidence>
<evidence type="ECO:0000256" key="10">
    <source>
        <dbReference type="ARBA" id="ARBA00022960"/>
    </source>
</evidence>
<feature type="binding site" evidence="18">
    <location>
        <position position="224"/>
    </location>
    <ligand>
        <name>Mg(2+)</name>
        <dbReference type="ChEBI" id="CHEBI:18420"/>
    </ligand>
</feature>
<dbReference type="UniPathway" id="UPA00113">
    <property type="reaction ID" value="UER00532"/>
</dbReference>
<comment type="catalytic activity">
    <reaction evidence="15 18">
        <text>alpha-D-glucosamine 1-phosphate + acetyl-CoA = N-acetyl-alpha-D-glucosamine 1-phosphate + CoA + H(+)</text>
        <dbReference type="Rhea" id="RHEA:13725"/>
        <dbReference type="ChEBI" id="CHEBI:15378"/>
        <dbReference type="ChEBI" id="CHEBI:57287"/>
        <dbReference type="ChEBI" id="CHEBI:57288"/>
        <dbReference type="ChEBI" id="CHEBI:57776"/>
        <dbReference type="ChEBI" id="CHEBI:58516"/>
        <dbReference type="EC" id="2.3.1.157"/>
    </reaction>
</comment>
<dbReference type="GO" id="GO:0019134">
    <property type="term" value="F:glucosamine-1-phosphate N-acetyltransferase activity"/>
    <property type="evidence" value="ECO:0007669"/>
    <property type="project" value="UniProtKB-UniRule"/>
</dbReference>
<keyword evidence="14 18" id="KW-0961">Cell wall biogenesis/degradation</keyword>
<dbReference type="UniPathway" id="UPA00973"/>
<feature type="binding site" evidence="18">
    <location>
        <position position="436"/>
    </location>
    <ligand>
        <name>acetyl-CoA</name>
        <dbReference type="ChEBI" id="CHEBI:57288"/>
    </ligand>
</feature>
<dbReference type="EMBL" id="LGTC01000001">
    <property type="protein sequence ID" value="KNY27323.1"/>
    <property type="molecule type" value="Genomic_DNA"/>
</dbReference>
<dbReference type="InterPro" id="IPR011004">
    <property type="entry name" value="Trimer_LpxA-like_sf"/>
</dbReference>
<feature type="binding site" evidence="18">
    <location>
        <position position="419"/>
    </location>
    <ligand>
        <name>acetyl-CoA</name>
        <dbReference type="ChEBI" id="CHEBI:57288"/>
    </ligand>
</feature>
<comment type="similarity">
    <text evidence="3 18">In the N-terminal section; belongs to the N-acetylglucosamine-1-phosphate uridyltransferase family.</text>
</comment>
<dbReference type="Pfam" id="PF12804">
    <property type="entry name" value="NTP_transf_3"/>
    <property type="match status" value="1"/>
</dbReference>
<dbReference type="GO" id="GO:0008360">
    <property type="term" value="P:regulation of cell shape"/>
    <property type="evidence" value="ECO:0007669"/>
    <property type="project" value="UniProtKB-KW"/>
</dbReference>
<evidence type="ECO:0000256" key="6">
    <source>
        <dbReference type="ARBA" id="ARBA00022695"/>
    </source>
</evidence>
<comment type="caution">
    <text evidence="18">Lacks conserved residue(s) required for the propagation of feature annotation.</text>
</comment>
<feature type="binding site" evidence="18">
    <location>
        <position position="136"/>
    </location>
    <ligand>
        <name>UDP-N-acetyl-alpha-D-glucosamine</name>
        <dbReference type="ChEBI" id="CHEBI:57705"/>
    </ligand>
</feature>
<evidence type="ECO:0000256" key="18">
    <source>
        <dbReference type="HAMAP-Rule" id="MF_01631"/>
    </source>
</evidence>
<comment type="similarity">
    <text evidence="2 18">In the C-terminal section; belongs to the transferase hexapeptide repeat family.</text>
</comment>
<feature type="region of interest" description="N-acetyltransferase" evidence="18">
    <location>
        <begin position="248"/>
        <end position="457"/>
    </location>
</feature>
<dbReference type="NCBIfam" id="NF010934">
    <property type="entry name" value="PRK14354.1"/>
    <property type="match status" value="1"/>
</dbReference>
<dbReference type="InterPro" id="IPR038009">
    <property type="entry name" value="GlmU_C_LbH"/>
</dbReference>
<feature type="binding site" evidence="18">
    <location>
        <position position="151"/>
    </location>
    <ligand>
        <name>UDP-N-acetyl-alpha-D-glucosamine</name>
        <dbReference type="ChEBI" id="CHEBI:57705"/>
    </ligand>
</feature>
<dbReference type="CDD" id="cd02540">
    <property type="entry name" value="GT2_GlmU_N_bac"/>
    <property type="match status" value="1"/>
</dbReference>
<keyword evidence="12 18" id="KW-0511">Multifunctional enzyme</keyword>
<evidence type="ECO:0000256" key="8">
    <source>
        <dbReference type="ARBA" id="ARBA00022737"/>
    </source>
</evidence>
<dbReference type="InterPro" id="IPR050065">
    <property type="entry name" value="GlmU-like"/>
</dbReference>
<dbReference type="GO" id="GO:0000287">
    <property type="term" value="F:magnesium ion binding"/>
    <property type="evidence" value="ECO:0007669"/>
    <property type="project" value="UniProtKB-UniRule"/>
</dbReference>
<keyword evidence="21" id="KW-1185">Reference proteome</keyword>
<keyword evidence="6 18" id="KW-0548">Nucleotidyltransferase</keyword>
<feature type="binding site" evidence="18">
    <location>
        <position position="99"/>
    </location>
    <ligand>
        <name>Mg(2+)</name>
        <dbReference type="ChEBI" id="CHEBI:18420"/>
    </ligand>
</feature>
<dbReference type="Proteomes" id="UP000036923">
    <property type="component" value="Unassembled WGS sequence"/>
</dbReference>
<keyword evidence="4 18" id="KW-0963">Cytoplasm</keyword>
<feature type="region of interest" description="Linker" evidence="18">
    <location>
        <begin position="227"/>
        <end position="247"/>
    </location>
</feature>
<evidence type="ECO:0000256" key="15">
    <source>
        <dbReference type="ARBA" id="ARBA00048247"/>
    </source>
</evidence>
<sequence>MAVVLAAGEGKRMKSKNSKVVHKICGKTLVEWVVDAAGSCGIKESVIVVGHRQDQVRECLKERVSYAVQEKQLGTGHAVMQAGEYLEGKEGHVIILCGDTPLITSDTIEKTIKYHIENKYSATVITADFENPAGYGRIVRDENNNVLKIVEDKDASVEEKCIKEINSGIYCFNIKELIRSLKELNNNNVQGEYYLTDTLEIILGKGGKVGAVKISDPDEILGINDRVQLSRAGEIIRSRILEMHMKAGVTLIDPKSTCIDHSVKIGMDTVIYPGSYIEAGSIIGEDSIIGPNSRIVRSTIGNGTEINNSVIIESTVGDNTHIGPFAYLRPGSKIGNNVKIGDFVEVKKSIIGDDTKVSHLTYIGDAEVGSNVNLGCGVVVVNYDGKNKNKTVIGDNAFVGCNVNLISPVTVKDNAYVAAGSTITEEVPENSLAIARSRQVNKEGWVTKKGMQRVKKK</sequence>
<feature type="binding site" evidence="18">
    <location>
        <position position="347"/>
    </location>
    <ligand>
        <name>UDP-N-acetyl-alpha-D-glucosamine</name>
        <dbReference type="ChEBI" id="CHEBI:57705"/>
    </ligand>
</feature>
<dbReference type="HAMAP" id="MF_01631">
    <property type="entry name" value="GlmU"/>
    <property type="match status" value="1"/>
</dbReference>
<keyword evidence="7 18" id="KW-0479">Metal-binding</keyword>
<feature type="binding site" evidence="18">
    <location>
        <begin position="74"/>
        <end position="75"/>
    </location>
    <ligand>
        <name>UDP-N-acetyl-alpha-D-glucosamine</name>
        <dbReference type="ChEBI" id="CHEBI:57705"/>
    </ligand>
</feature>
<feature type="binding site" evidence="18">
    <location>
        <position position="224"/>
    </location>
    <ligand>
        <name>UDP-N-acetyl-alpha-D-glucosamine</name>
        <dbReference type="ChEBI" id="CHEBI:57705"/>
    </ligand>
</feature>
<feature type="domain" description="MobA-like NTP transferase" evidence="19">
    <location>
        <begin position="2"/>
        <end position="138"/>
    </location>
</feature>
<comment type="cofactor">
    <cofactor evidence="18">
        <name>Mg(2+)</name>
        <dbReference type="ChEBI" id="CHEBI:18420"/>
    </cofactor>
    <text evidence="18">Binds 1 Mg(2+) ion per subunit.</text>
</comment>
<dbReference type="GO" id="GO:0006048">
    <property type="term" value="P:UDP-N-acetylglucosamine biosynthetic process"/>
    <property type="evidence" value="ECO:0007669"/>
    <property type="project" value="UniProtKB-UniPathway"/>
</dbReference>
<keyword evidence="11 18" id="KW-0573">Peptidoglycan synthesis</keyword>
<dbReference type="GO" id="GO:0000902">
    <property type="term" value="P:cell morphogenesis"/>
    <property type="evidence" value="ECO:0007669"/>
    <property type="project" value="UniProtKB-UniRule"/>
</dbReference>
<evidence type="ECO:0000256" key="13">
    <source>
        <dbReference type="ARBA" id="ARBA00023315"/>
    </source>
</evidence>
<evidence type="ECO:0000256" key="5">
    <source>
        <dbReference type="ARBA" id="ARBA00022679"/>
    </source>
</evidence>
<feature type="binding site" evidence="18">
    <location>
        <position position="373"/>
    </location>
    <ligand>
        <name>UDP-N-acetyl-alpha-D-glucosamine</name>
        <dbReference type="ChEBI" id="CHEBI:57705"/>
    </ligand>
</feature>
<dbReference type="GO" id="GO:0009245">
    <property type="term" value="P:lipid A biosynthetic process"/>
    <property type="evidence" value="ECO:0007669"/>
    <property type="project" value="UniProtKB-UniRule"/>
</dbReference>
<feature type="binding site" evidence="18">
    <location>
        <position position="329"/>
    </location>
    <ligand>
        <name>UDP-N-acetyl-alpha-D-glucosamine</name>
        <dbReference type="ChEBI" id="CHEBI:57705"/>
    </ligand>
</feature>
<dbReference type="PATRIC" id="fig|398512.5.peg.2702"/>
<protein>
    <recommendedName>
        <fullName evidence="18">Bifunctional protein GlmU</fullName>
    </recommendedName>
    <domain>
        <recommendedName>
            <fullName evidence="18">UDP-N-acetylglucosamine pyrophosphorylase</fullName>
            <ecNumber evidence="18">2.7.7.23</ecNumber>
        </recommendedName>
        <alternativeName>
            <fullName evidence="18">N-acetylglucosamine-1-phosphate uridyltransferase</fullName>
        </alternativeName>
    </domain>
    <domain>
        <recommendedName>
            <fullName evidence="18">Glucosamine-1-phosphate N-acetyltransferase</fullName>
            <ecNumber evidence="18">2.3.1.157</ecNumber>
        </recommendedName>
    </domain>
</protein>
<dbReference type="Pfam" id="PF00132">
    <property type="entry name" value="Hexapep"/>
    <property type="match status" value="3"/>
</dbReference>
<feature type="binding site" evidence="18">
    <location>
        <position position="166"/>
    </location>
    <ligand>
        <name>UDP-N-acetyl-alpha-D-glucosamine</name>
        <dbReference type="ChEBI" id="CHEBI:57705"/>
    </ligand>
</feature>
<dbReference type="GO" id="GO:0005737">
    <property type="term" value="C:cytoplasm"/>
    <property type="evidence" value="ECO:0007669"/>
    <property type="project" value="UniProtKB-SubCell"/>
</dbReference>
<comment type="pathway">
    <text evidence="18">Bacterial outer membrane biogenesis; LPS lipid A biosynthesis.</text>
</comment>
<evidence type="ECO:0000256" key="9">
    <source>
        <dbReference type="ARBA" id="ARBA00022842"/>
    </source>
</evidence>
<name>A0A0L6JNE4_9FIRM</name>
<evidence type="ECO:0000256" key="14">
    <source>
        <dbReference type="ARBA" id="ARBA00023316"/>
    </source>
</evidence>
<evidence type="ECO:0000256" key="3">
    <source>
        <dbReference type="ARBA" id="ARBA00007947"/>
    </source>
</evidence>
<organism evidence="20 21">
    <name type="scientific">Pseudobacteroides cellulosolvens ATCC 35603 = DSM 2933</name>
    <dbReference type="NCBI Taxonomy" id="398512"/>
    <lineage>
        <taxon>Bacteria</taxon>
        <taxon>Bacillati</taxon>
        <taxon>Bacillota</taxon>
        <taxon>Clostridia</taxon>
        <taxon>Eubacteriales</taxon>
        <taxon>Oscillospiraceae</taxon>
        <taxon>Pseudobacteroides</taxon>
    </lineage>
</organism>
<evidence type="ECO:0000256" key="12">
    <source>
        <dbReference type="ARBA" id="ARBA00023268"/>
    </source>
</evidence>
<evidence type="ECO:0000256" key="4">
    <source>
        <dbReference type="ARBA" id="ARBA00022490"/>
    </source>
</evidence>
<dbReference type="STRING" id="398512.Bccel_2594"/>
<proteinExistence type="inferred from homology"/>
<dbReference type="Gene3D" id="2.160.10.10">
    <property type="entry name" value="Hexapeptide repeat proteins"/>
    <property type="match status" value="1"/>
</dbReference>
<evidence type="ECO:0000259" key="19">
    <source>
        <dbReference type="Pfam" id="PF12804"/>
    </source>
</evidence>